<gene>
    <name evidence="2" type="ORF">DPMN_056096</name>
</gene>
<comment type="caution">
    <text evidence="2">The sequence shown here is derived from an EMBL/GenBank/DDBJ whole genome shotgun (WGS) entry which is preliminary data.</text>
</comment>
<evidence type="ECO:0000313" key="3">
    <source>
        <dbReference type="Proteomes" id="UP000828390"/>
    </source>
</evidence>
<reference evidence="2" key="2">
    <citation type="submission" date="2020-11" db="EMBL/GenBank/DDBJ databases">
        <authorList>
            <person name="McCartney M.A."/>
            <person name="Auch B."/>
            <person name="Kono T."/>
            <person name="Mallez S."/>
            <person name="Becker A."/>
            <person name="Gohl D.M."/>
            <person name="Silverstein K.A.T."/>
            <person name="Koren S."/>
            <person name="Bechman K.B."/>
            <person name="Herman A."/>
            <person name="Abrahante J.E."/>
            <person name="Garbe J."/>
        </authorList>
    </citation>
    <scope>NUCLEOTIDE SEQUENCE</scope>
    <source>
        <strain evidence="2">Duluth1</strain>
        <tissue evidence="2">Whole animal</tissue>
    </source>
</reference>
<feature type="region of interest" description="Disordered" evidence="1">
    <location>
        <begin position="68"/>
        <end position="122"/>
    </location>
</feature>
<organism evidence="2 3">
    <name type="scientific">Dreissena polymorpha</name>
    <name type="common">Zebra mussel</name>
    <name type="synonym">Mytilus polymorpha</name>
    <dbReference type="NCBI Taxonomy" id="45954"/>
    <lineage>
        <taxon>Eukaryota</taxon>
        <taxon>Metazoa</taxon>
        <taxon>Spiralia</taxon>
        <taxon>Lophotrochozoa</taxon>
        <taxon>Mollusca</taxon>
        <taxon>Bivalvia</taxon>
        <taxon>Autobranchia</taxon>
        <taxon>Heteroconchia</taxon>
        <taxon>Euheterodonta</taxon>
        <taxon>Imparidentia</taxon>
        <taxon>Neoheterodontei</taxon>
        <taxon>Myida</taxon>
        <taxon>Dreissenoidea</taxon>
        <taxon>Dreissenidae</taxon>
        <taxon>Dreissena</taxon>
    </lineage>
</organism>
<sequence length="122" mass="13695">MISHKDTGCQSINGQTLSRENENIMLAIHSKVTNFILKQMNKQLENSGTNLNTFTSVPTVIKVNKEVPSTEESQIPTFIRDESQGNTSLNKNIVNQNIRNNGTIHNSQYDSTNNCENERSNV</sequence>
<proteinExistence type="predicted"/>
<feature type="compositionally biased region" description="Low complexity" evidence="1">
    <location>
        <begin position="90"/>
        <end position="101"/>
    </location>
</feature>
<dbReference type="EMBL" id="JAIWYP010000012">
    <property type="protein sequence ID" value="KAH3730116.1"/>
    <property type="molecule type" value="Genomic_DNA"/>
</dbReference>
<keyword evidence="3" id="KW-1185">Reference proteome</keyword>
<accession>A0A9D4CTT8</accession>
<evidence type="ECO:0000256" key="1">
    <source>
        <dbReference type="SAM" id="MobiDB-lite"/>
    </source>
</evidence>
<evidence type="ECO:0000313" key="2">
    <source>
        <dbReference type="EMBL" id="KAH3730116.1"/>
    </source>
</evidence>
<reference evidence="2" key="1">
    <citation type="journal article" date="2019" name="bioRxiv">
        <title>The Genome of the Zebra Mussel, Dreissena polymorpha: A Resource for Invasive Species Research.</title>
        <authorList>
            <person name="McCartney M.A."/>
            <person name="Auch B."/>
            <person name="Kono T."/>
            <person name="Mallez S."/>
            <person name="Zhang Y."/>
            <person name="Obille A."/>
            <person name="Becker A."/>
            <person name="Abrahante J.E."/>
            <person name="Garbe J."/>
            <person name="Badalamenti J.P."/>
            <person name="Herman A."/>
            <person name="Mangelson H."/>
            <person name="Liachko I."/>
            <person name="Sullivan S."/>
            <person name="Sone E.D."/>
            <person name="Koren S."/>
            <person name="Silverstein K.A.T."/>
            <person name="Beckman K.B."/>
            <person name="Gohl D.M."/>
        </authorList>
    </citation>
    <scope>NUCLEOTIDE SEQUENCE</scope>
    <source>
        <strain evidence="2">Duluth1</strain>
        <tissue evidence="2">Whole animal</tissue>
    </source>
</reference>
<feature type="compositionally biased region" description="Polar residues" evidence="1">
    <location>
        <begin position="102"/>
        <end position="115"/>
    </location>
</feature>
<protein>
    <submittedName>
        <fullName evidence="2">Uncharacterized protein</fullName>
    </submittedName>
</protein>
<dbReference type="AlphaFoldDB" id="A0A9D4CTT8"/>
<name>A0A9D4CTT8_DREPO</name>
<dbReference type="Proteomes" id="UP000828390">
    <property type="component" value="Unassembled WGS sequence"/>
</dbReference>